<protein>
    <recommendedName>
        <fullName evidence="4">N-acetylglucosamine-6-phosphate deacetylase</fullName>
        <ecNumber evidence="3">3.5.1.25</ecNumber>
    </recommendedName>
</protein>
<dbReference type="SUPFAM" id="SSF51556">
    <property type="entry name" value="Metallo-dependent hydrolases"/>
    <property type="match status" value="1"/>
</dbReference>
<dbReference type="Gene3D" id="2.30.40.10">
    <property type="entry name" value="Urease, subunit C, domain 1"/>
    <property type="match status" value="1"/>
</dbReference>
<evidence type="ECO:0000256" key="6">
    <source>
        <dbReference type="ARBA" id="ARBA00022801"/>
    </source>
</evidence>
<dbReference type="EC" id="3.5.1.25" evidence="3"/>
<evidence type="ECO:0000256" key="5">
    <source>
        <dbReference type="ARBA" id="ARBA00022723"/>
    </source>
</evidence>
<dbReference type="InterPro" id="IPR011059">
    <property type="entry name" value="Metal-dep_hydrolase_composite"/>
</dbReference>
<keyword evidence="5" id="KW-0479">Metal-binding</keyword>
<evidence type="ECO:0000256" key="2">
    <source>
        <dbReference type="ARBA" id="ARBA00010716"/>
    </source>
</evidence>
<comment type="cofactor">
    <cofactor evidence="1">
        <name>a divalent metal cation</name>
        <dbReference type="ChEBI" id="CHEBI:60240"/>
    </cofactor>
</comment>
<evidence type="ECO:0000256" key="7">
    <source>
        <dbReference type="ARBA" id="ARBA00023277"/>
    </source>
</evidence>
<dbReference type="PANTHER" id="PTHR11113">
    <property type="entry name" value="N-ACETYLGLUCOSAMINE-6-PHOSPHATE DEACETYLASE"/>
    <property type="match status" value="1"/>
</dbReference>
<feature type="domain" description="Amidohydrolase-related" evidence="9">
    <location>
        <begin position="59"/>
        <end position="237"/>
    </location>
</feature>
<accession>T1IK78</accession>
<dbReference type="STRING" id="126957.T1IK78"/>
<name>T1IK78_STRMM</name>
<reference evidence="10" key="2">
    <citation type="submission" date="2015-02" db="UniProtKB">
        <authorList>
            <consortium name="EnsemblMetazoa"/>
        </authorList>
    </citation>
    <scope>IDENTIFICATION</scope>
</reference>
<dbReference type="EMBL" id="JH430443">
    <property type="status" value="NOT_ANNOTATED_CDS"/>
    <property type="molecule type" value="Genomic_DNA"/>
</dbReference>
<dbReference type="GO" id="GO:0106279">
    <property type="term" value="P:negative regulation of UDP-N-acetylglucosamine biosynthetic process"/>
    <property type="evidence" value="ECO:0007669"/>
    <property type="project" value="UniProtKB-ARBA"/>
</dbReference>
<dbReference type="Pfam" id="PF01979">
    <property type="entry name" value="Amidohydro_1"/>
    <property type="match status" value="1"/>
</dbReference>
<keyword evidence="6" id="KW-0378">Hydrolase</keyword>
<evidence type="ECO:0000256" key="8">
    <source>
        <dbReference type="ARBA" id="ARBA00047647"/>
    </source>
</evidence>
<dbReference type="eggNOG" id="KOG3892">
    <property type="taxonomic scope" value="Eukaryota"/>
</dbReference>
<proteinExistence type="inferred from homology"/>
<dbReference type="InterPro" id="IPR032466">
    <property type="entry name" value="Metal_Hydrolase"/>
</dbReference>
<dbReference type="Gene3D" id="3.20.20.140">
    <property type="entry name" value="Metal-dependent hydrolases"/>
    <property type="match status" value="1"/>
</dbReference>
<dbReference type="FunFam" id="3.20.20.140:FF:000023">
    <property type="entry name" value="N-acetylglucosamine-6-phosphate deacetylase"/>
    <property type="match status" value="1"/>
</dbReference>
<dbReference type="InterPro" id="IPR006680">
    <property type="entry name" value="Amidohydro-rel"/>
</dbReference>
<sequence>MTPTKGTLIQFVNCKLVRKQAIISEDLWVRNGKIIDPFSVYFEENTIADVVVDCKGYLVAPSFIDVQINGAFGIDFSNEDDDIEKGLEKVCQGLLAHGVTSFCPTVITSPSSHYHKNLPKMSKVNGSAHRAGILGVHVEGPFISRDKPGAHPLNLIQTFENGFKDVENMYGDLSNVCLVTLAPELPFALDIIKELSLRGITVSLGHSIANLAEGEIAVKSGATFVTHLFNAMLPFHHRDPGLVGLLASDNIPIKKQYSTE</sequence>
<dbReference type="Proteomes" id="UP000014500">
    <property type="component" value="Unassembled WGS sequence"/>
</dbReference>
<comment type="similarity">
    <text evidence="2">Belongs to the metallo-dependent hydrolases superfamily. NagA family.</text>
</comment>
<dbReference type="GO" id="GO:0019262">
    <property type="term" value="P:N-acetylneuraminate catabolic process"/>
    <property type="evidence" value="ECO:0007669"/>
    <property type="project" value="UniProtKB-ARBA"/>
</dbReference>
<keyword evidence="7" id="KW-0119">Carbohydrate metabolism</keyword>
<dbReference type="PANTHER" id="PTHR11113:SF14">
    <property type="entry name" value="N-ACETYLGLUCOSAMINE-6-PHOSPHATE DEACETYLASE"/>
    <property type="match status" value="1"/>
</dbReference>
<evidence type="ECO:0000256" key="1">
    <source>
        <dbReference type="ARBA" id="ARBA00001968"/>
    </source>
</evidence>
<dbReference type="SUPFAM" id="SSF51338">
    <property type="entry name" value="Composite domain of metallo-dependent hydrolases"/>
    <property type="match status" value="1"/>
</dbReference>
<comment type="catalytic activity">
    <reaction evidence="8">
        <text>N-acetyl-D-glucosamine 6-phosphate + H2O = D-glucosamine 6-phosphate + acetate</text>
        <dbReference type="Rhea" id="RHEA:22936"/>
        <dbReference type="ChEBI" id="CHEBI:15377"/>
        <dbReference type="ChEBI" id="CHEBI:30089"/>
        <dbReference type="ChEBI" id="CHEBI:57513"/>
        <dbReference type="ChEBI" id="CHEBI:58725"/>
        <dbReference type="EC" id="3.5.1.25"/>
    </reaction>
</comment>
<organism evidence="10 11">
    <name type="scientific">Strigamia maritima</name>
    <name type="common">European centipede</name>
    <name type="synonym">Geophilus maritimus</name>
    <dbReference type="NCBI Taxonomy" id="126957"/>
    <lineage>
        <taxon>Eukaryota</taxon>
        <taxon>Metazoa</taxon>
        <taxon>Ecdysozoa</taxon>
        <taxon>Arthropoda</taxon>
        <taxon>Myriapoda</taxon>
        <taxon>Chilopoda</taxon>
        <taxon>Pleurostigmophora</taxon>
        <taxon>Geophilomorpha</taxon>
        <taxon>Linotaeniidae</taxon>
        <taxon>Strigamia</taxon>
    </lineage>
</organism>
<evidence type="ECO:0000256" key="3">
    <source>
        <dbReference type="ARBA" id="ARBA00011899"/>
    </source>
</evidence>
<dbReference type="OMA" id="ANAFHDI"/>
<evidence type="ECO:0000313" key="11">
    <source>
        <dbReference type="Proteomes" id="UP000014500"/>
    </source>
</evidence>
<evidence type="ECO:0000259" key="9">
    <source>
        <dbReference type="Pfam" id="PF01979"/>
    </source>
</evidence>
<keyword evidence="11" id="KW-1185">Reference proteome</keyword>
<dbReference type="PhylomeDB" id="T1IK78"/>
<evidence type="ECO:0000313" key="10">
    <source>
        <dbReference type="EnsemblMetazoa" id="SMAR001315-PA"/>
    </source>
</evidence>
<dbReference type="GO" id="GO:0006046">
    <property type="term" value="P:N-acetylglucosamine catabolic process"/>
    <property type="evidence" value="ECO:0007669"/>
    <property type="project" value="TreeGrafter"/>
</dbReference>
<dbReference type="HOGENOM" id="CLU_063483_1_0_1"/>
<dbReference type="GO" id="GO:0008448">
    <property type="term" value="F:N-acetylglucosamine-6-phosphate deacetylase activity"/>
    <property type="evidence" value="ECO:0007669"/>
    <property type="project" value="UniProtKB-EC"/>
</dbReference>
<dbReference type="EnsemblMetazoa" id="SMAR001315-RA">
    <property type="protein sequence ID" value="SMAR001315-PA"/>
    <property type="gene ID" value="SMAR001315"/>
</dbReference>
<dbReference type="GO" id="GO:0046872">
    <property type="term" value="F:metal ion binding"/>
    <property type="evidence" value="ECO:0007669"/>
    <property type="project" value="UniProtKB-KW"/>
</dbReference>
<evidence type="ECO:0000256" key="4">
    <source>
        <dbReference type="ARBA" id="ARBA00018029"/>
    </source>
</evidence>
<reference evidence="11" key="1">
    <citation type="submission" date="2011-05" db="EMBL/GenBank/DDBJ databases">
        <authorList>
            <person name="Richards S.R."/>
            <person name="Qu J."/>
            <person name="Jiang H."/>
            <person name="Jhangiani S.N."/>
            <person name="Agravi P."/>
            <person name="Goodspeed R."/>
            <person name="Gross S."/>
            <person name="Mandapat C."/>
            <person name="Jackson L."/>
            <person name="Mathew T."/>
            <person name="Pu L."/>
            <person name="Thornton R."/>
            <person name="Saada N."/>
            <person name="Wilczek-Boney K.B."/>
            <person name="Lee S."/>
            <person name="Kovar C."/>
            <person name="Wu Y."/>
            <person name="Scherer S.E."/>
            <person name="Worley K.C."/>
            <person name="Muzny D.M."/>
            <person name="Gibbs R."/>
        </authorList>
    </citation>
    <scope>NUCLEOTIDE SEQUENCE</scope>
    <source>
        <strain evidence="11">Brora</strain>
    </source>
</reference>
<dbReference type="AlphaFoldDB" id="T1IK78"/>